<evidence type="ECO:0000313" key="1">
    <source>
        <dbReference type="EMBL" id="SEK06087.1"/>
    </source>
</evidence>
<keyword evidence="2" id="KW-1185">Reference proteome</keyword>
<dbReference type="AlphaFoldDB" id="A0A1H7DZ34"/>
<accession>A0A1H7DZ34</accession>
<proteinExistence type="predicted"/>
<organism evidence="1 2">
    <name type="scientific">Micromonospora phaseoli</name>
    <dbReference type="NCBI Taxonomy" id="1144548"/>
    <lineage>
        <taxon>Bacteria</taxon>
        <taxon>Bacillati</taxon>
        <taxon>Actinomycetota</taxon>
        <taxon>Actinomycetes</taxon>
        <taxon>Micromonosporales</taxon>
        <taxon>Micromonosporaceae</taxon>
        <taxon>Micromonospora</taxon>
    </lineage>
</organism>
<dbReference type="OrthoDB" id="3394546at2"/>
<protein>
    <submittedName>
        <fullName evidence="1">Uncharacterized protein</fullName>
    </submittedName>
</protein>
<dbReference type="Proteomes" id="UP000198707">
    <property type="component" value="Unassembled WGS sequence"/>
</dbReference>
<dbReference type="RefSeq" id="WP_092383544.1">
    <property type="nucleotide sequence ID" value="NZ_BOPI01000065.1"/>
</dbReference>
<sequence>MNDHHGGAWTLHRSDDGGVLADLVVNGGDFPWLYARVDPREGLAEVRPLFVEELRLLDGIDEDVESWEHAYEAVRNAVTLRYPDGQEVPEFLLHIDGNEAWWRWSDEPFDEQNA</sequence>
<evidence type="ECO:0000313" key="2">
    <source>
        <dbReference type="Proteomes" id="UP000198707"/>
    </source>
</evidence>
<dbReference type="STRING" id="1144548.SAMN05443287_12018"/>
<gene>
    <name evidence="1" type="ORF">SAMN05443287_12018</name>
</gene>
<reference evidence="2" key="1">
    <citation type="submission" date="2016-10" db="EMBL/GenBank/DDBJ databases">
        <authorList>
            <person name="Varghese N."/>
            <person name="Submissions S."/>
        </authorList>
    </citation>
    <scope>NUCLEOTIDE SEQUENCE [LARGE SCALE GENOMIC DNA]</scope>
    <source>
        <strain evidence="2">CGMCC 4.7038</strain>
    </source>
</reference>
<dbReference type="EMBL" id="FNYV01000020">
    <property type="protein sequence ID" value="SEK06087.1"/>
    <property type="molecule type" value="Genomic_DNA"/>
</dbReference>
<name>A0A1H7DZ34_9ACTN</name>